<gene>
    <name evidence="1" type="ORF">PHPALM_3267</name>
</gene>
<proteinExistence type="predicted"/>
<reference evidence="1 2" key="1">
    <citation type="journal article" date="2017" name="Genome Biol. Evol.">
        <title>Phytophthora megakarya and P. palmivora, closely related causal agents of cacao black pod rot, underwent increases in genome sizes and gene numbers by different mechanisms.</title>
        <authorList>
            <person name="Ali S.S."/>
            <person name="Shao J."/>
            <person name="Lary D.J."/>
            <person name="Kronmiller B."/>
            <person name="Shen D."/>
            <person name="Strem M.D."/>
            <person name="Amoako-Attah I."/>
            <person name="Akrofi A.Y."/>
            <person name="Begoude B.A."/>
            <person name="Ten Hoopen G.M."/>
            <person name="Coulibaly K."/>
            <person name="Kebe B.I."/>
            <person name="Melnick R.L."/>
            <person name="Guiltinan M.J."/>
            <person name="Tyler B.M."/>
            <person name="Meinhardt L.W."/>
            <person name="Bailey B.A."/>
        </authorList>
    </citation>
    <scope>NUCLEOTIDE SEQUENCE [LARGE SCALE GENOMIC DNA]</scope>
    <source>
        <strain evidence="2">sbr112.9</strain>
    </source>
</reference>
<dbReference type="EMBL" id="NCKW01001838">
    <property type="protein sequence ID" value="POM79120.1"/>
    <property type="molecule type" value="Genomic_DNA"/>
</dbReference>
<name>A0A2P4YMV9_9STRA</name>
<evidence type="ECO:0000313" key="2">
    <source>
        <dbReference type="Proteomes" id="UP000237271"/>
    </source>
</evidence>
<accession>A0A2P4YMV9</accession>
<protein>
    <submittedName>
        <fullName evidence="1">Uncharacterized protein</fullName>
    </submittedName>
</protein>
<comment type="caution">
    <text evidence="1">The sequence shown here is derived from an EMBL/GenBank/DDBJ whole genome shotgun (WGS) entry which is preliminary data.</text>
</comment>
<evidence type="ECO:0000313" key="1">
    <source>
        <dbReference type="EMBL" id="POM79120.1"/>
    </source>
</evidence>
<dbReference type="OrthoDB" id="127479at2759"/>
<organism evidence="1 2">
    <name type="scientific">Phytophthora palmivora</name>
    <dbReference type="NCBI Taxonomy" id="4796"/>
    <lineage>
        <taxon>Eukaryota</taxon>
        <taxon>Sar</taxon>
        <taxon>Stramenopiles</taxon>
        <taxon>Oomycota</taxon>
        <taxon>Peronosporomycetes</taxon>
        <taxon>Peronosporales</taxon>
        <taxon>Peronosporaceae</taxon>
        <taxon>Phytophthora</taxon>
    </lineage>
</organism>
<keyword evidence="2" id="KW-1185">Reference proteome</keyword>
<sequence length="324" mass="36538">METLLFELVNLVTVGDFCGRKMSRNVVNAKIKRSLDLYRQGSFSFEEAVKSDVSLRVYIGGCNDAYAYKKMATLPVTTDHLCRDLKITKDDNFIDYILDTASTNDVEDPVQLDQCVWHLPSYSCKLSFDRSEAYAYPFEVWGQAGSRKTPMHVGHGRSVGFLPPCLENAFKVWFYRNASNPESCFVIQRPGDIVYASNLVHHGVILGYKAGTREEDKWAAIAGNVIVTANDAGDALRYMSNCTIGTAKGSEKACKRLLPAFAHMRGQEWREDRFEEEKEGVLRKRAEEDKLFVSRSVSAQARYSKKRKRADKLVAARAAINKSE</sequence>
<dbReference type="Proteomes" id="UP000237271">
    <property type="component" value="Unassembled WGS sequence"/>
</dbReference>
<dbReference type="AlphaFoldDB" id="A0A2P4YMV9"/>